<dbReference type="Proteomes" id="UP000196005">
    <property type="component" value="Chromosome"/>
</dbReference>
<comment type="catalytic activity">
    <reaction evidence="3 5">
        <text>a quinone + NADH + 5 H(+)(in) = a quinol + NAD(+) + 4 H(+)(out)</text>
        <dbReference type="Rhea" id="RHEA:57888"/>
        <dbReference type="ChEBI" id="CHEBI:15378"/>
        <dbReference type="ChEBI" id="CHEBI:24646"/>
        <dbReference type="ChEBI" id="CHEBI:57540"/>
        <dbReference type="ChEBI" id="CHEBI:57945"/>
        <dbReference type="ChEBI" id="CHEBI:132124"/>
    </reaction>
</comment>
<dbReference type="InterPro" id="IPR020396">
    <property type="entry name" value="NADH_UbQ_OxRdtase_CS"/>
</dbReference>
<keyword evidence="3" id="KW-0472">Membrane</keyword>
<comment type="function">
    <text evidence="3">NDH-1 shuttles electrons from NADH, via FMN and iron-sulfur (Fe-S) centers, to quinones in the respiratory chain. The immediate electron acceptor for the enzyme in this species is believed to be ubiquinone. Couples the redox reaction to proton translocation (for every two electrons transferred, four hydrogen ions are translocated across the cytoplasmic membrane), and thus conserves the redox energy in a proton gradient.</text>
</comment>
<dbReference type="PROSITE" id="PS00542">
    <property type="entry name" value="COMPLEX1_30K"/>
    <property type="match status" value="1"/>
</dbReference>
<dbReference type="KEGG" id="suls:Sdiek1_0173"/>
<dbReference type="SUPFAM" id="SSF143243">
    <property type="entry name" value="Nqo5-like"/>
    <property type="match status" value="1"/>
</dbReference>
<evidence type="ECO:0000256" key="4">
    <source>
        <dbReference type="RuleBase" id="RU003456"/>
    </source>
</evidence>
<keyword evidence="3" id="KW-0830">Ubiquinone</keyword>
<dbReference type="HAMAP" id="MF_01357">
    <property type="entry name" value="NDH1_NuoC"/>
    <property type="match status" value="1"/>
</dbReference>
<comment type="similarity">
    <text evidence="1 3 4">Belongs to the complex I 30 kDa subunit family.</text>
</comment>
<dbReference type="NCBIfam" id="TIGR01961">
    <property type="entry name" value="NuoC_fam"/>
    <property type="match status" value="1"/>
</dbReference>
<dbReference type="InterPro" id="IPR001268">
    <property type="entry name" value="NADH_UbQ_OxRdtase_30kDa_su"/>
</dbReference>
<keyword evidence="3 4" id="KW-1278">Translocase</keyword>
<proteinExistence type="inferred from homology"/>
<evidence type="ECO:0000313" key="8">
    <source>
        <dbReference type="Proteomes" id="UP000196005"/>
    </source>
</evidence>
<protein>
    <recommendedName>
        <fullName evidence="3">NADH-quinone oxidoreductase subunit C</fullName>
        <ecNumber evidence="3">7.1.1.-</ecNumber>
    </recommendedName>
    <alternativeName>
        <fullName evidence="3">NADH dehydrogenase I subunit C</fullName>
    </alternativeName>
    <alternativeName>
        <fullName evidence="3">NDH-1 subunit C</fullName>
    </alternativeName>
</protein>
<evidence type="ECO:0000256" key="5">
    <source>
        <dbReference type="RuleBase" id="RU003582"/>
    </source>
</evidence>
<accession>A0A1Y0HID4</accession>
<dbReference type="EMBL" id="CP021416">
    <property type="protein sequence ID" value="ARU47356.1"/>
    <property type="molecule type" value="Genomic_DNA"/>
</dbReference>
<sequence>MMRSYSDKQNVQKKPYFSDRYFVAPQIPKDVVESDEVFTNDLAVLKAKFEIKEAYIQRGQLVVYIDPKDNVEVLKTLRDELFYNFLSEHSAIDWLAKSGEFEIFYQLLSTSKRKRLRVKCFIKEKEVLKSVISLYSSANWAEREMYDMFGVIISGHPYMKRLLMPDDWFDHPLRKTYPLHGDEVAQWYEIDKIFGKEYRDIIGPEERDSARIDVKDTHRFAHLNHEVPFGAEPSQEKTFTDYQEEGGVFIVKKLKKEDAKIVKERY</sequence>
<dbReference type="OrthoDB" id="9803286at2"/>
<keyword evidence="3" id="KW-1003">Cell membrane</keyword>
<dbReference type="GO" id="GO:0005886">
    <property type="term" value="C:plasma membrane"/>
    <property type="evidence" value="ECO:0007669"/>
    <property type="project" value="UniProtKB-SubCell"/>
</dbReference>
<dbReference type="NCBIfam" id="NF006304">
    <property type="entry name" value="PRK08491.1"/>
    <property type="match status" value="1"/>
</dbReference>
<evidence type="ECO:0000256" key="1">
    <source>
        <dbReference type="ARBA" id="ARBA00007569"/>
    </source>
</evidence>
<dbReference type="RefSeq" id="WP_087437462.1">
    <property type="nucleotide sequence ID" value="NZ_CP021416.1"/>
</dbReference>
<name>A0A1Y0HID4_9BACT</name>
<keyword evidence="2 3" id="KW-0813">Transport</keyword>
<dbReference type="GO" id="GO:0008137">
    <property type="term" value="F:NADH dehydrogenase (ubiquinone) activity"/>
    <property type="evidence" value="ECO:0007669"/>
    <property type="project" value="InterPro"/>
</dbReference>
<keyword evidence="8" id="KW-1185">Reference proteome</keyword>
<dbReference type="InterPro" id="IPR037232">
    <property type="entry name" value="NADH_quin_OxRdtase_su_C/D-like"/>
</dbReference>
<dbReference type="PANTHER" id="PTHR10884">
    <property type="entry name" value="NADH DEHYDROGENASE UBIQUINONE IRON-SULFUR PROTEIN 3"/>
    <property type="match status" value="1"/>
</dbReference>
<keyword evidence="7" id="KW-0560">Oxidoreductase</keyword>
<keyword evidence="3 4" id="KW-0520">NAD</keyword>
<dbReference type="PANTHER" id="PTHR10884:SF14">
    <property type="entry name" value="NADH DEHYDROGENASE [UBIQUINONE] IRON-SULFUR PROTEIN 3, MITOCHONDRIAL"/>
    <property type="match status" value="1"/>
</dbReference>
<dbReference type="GO" id="GO:0050136">
    <property type="term" value="F:NADH dehydrogenase (quinone) (non-electrogenic) activity"/>
    <property type="evidence" value="ECO:0007669"/>
    <property type="project" value="UniProtKB-UniRule"/>
</dbReference>
<dbReference type="AlphaFoldDB" id="A0A1Y0HID4"/>
<comment type="subunit">
    <text evidence="3">NDH-1 is composed of 14 different subunits. Subunits NuoB, C, D, E, F, and G constitute the peripheral sector of the complex.</text>
</comment>
<dbReference type="Gene3D" id="3.30.460.80">
    <property type="entry name" value="NADH:ubiquinone oxidoreductase, 30kDa subunit"/>
    <property type="match status" value="1"/>
</dbReference>
<feature type="domain" description="NADH:ubiquinone oxidoreductase 30kDa subunit" evidence="6">
    <location>
        <begin position="63"/>
        <end position="182"/>
    </location>
</feature>
<dbReference type="EC" id="7.1.1.-" evidence="3"/>
<comment type="subcellular location">
    <subcellularLocation>
        <location evidence="3">Cell membrane</location>
        <topology evidence="3">Peripheral membrane protein</topology>
        <orientation evidence="3">Cytoplasmic side</orientation>
    </subcellularLocation>
</comment>
<dbReference type="GO" id="GO:0048038">
    <property type="term" value="F:quinone binding"/>
    <property type="evidence" value="ECO:0007669"/>
    <property type="project" value="UniProtKB-KW"/>
</dbReference>
<evidence type="ECO:0000259" key="6">
    <source>
        <dbReference type="Pfam" id="PF00329"/>
    </source>
</evidence>
<keyword evidence="3 5" id="KW-0874">Quinone</keyword>
<evidence type="ECO:0000256" key="2">
    <source>
        <dbReference type="ARBA" id="ARBA00022448"/>
    </source>
</evidence>
<evidence type="ECO:0000256" key="3">
    <source>
        <dbReference type="HAMAP-Rule" id="MF_01357"/>
    </source>
</evidence>
<organism evidence="7 8">
    <name type="scientific">Sulfurospirillum diekertiae</name>
    <dbReference type="NCBI Taxonomy" id="1854492"/>
    <lineage>
        <taxon>Bacteria</taxon>
        <taxon>Pseudomonadati</taxon>
        <taxon>Campylobacterota</taxon>
        <taxon>Epsilonproteobacteria</taxon>
        <taxon>Campylobacterales</taxon>
        <taxon>Sulfurospirillaceae</taxon>
        <taxon>Sulfurospirillum</taxon>
    </lineage>
</organism>
<gene>
    <name evidence="3" type="primary">nuoC</name>
    <name evidence="7" type="ORF">Sdiek1_0173</name>
</gene>
<dbReference type="InterPro" id="IPR010218">
    <property type="entry name" value="NADH_DH_suC"/>
</dbReference>
<evidence type="ECO:0000313" key="7">
    <source>
        <dbReference type="EMBL" id="ARU47356.1"/>
    </source>
</evidence>
<dbReference type="Pfam" id="PF00329">
    <property type="entry name" value="Complex1_30kDa"/>
    <property type="match status" value="1"/>
</dbReference>
<reference evidence="8" key="1">
    <citation type="submission" date="2017-05" db="EMBL/GenBank/DDBJ databases">
        <title>Dechlorination kinetics govern the competition between two new strains of the genus Sulfurospirillum.</title>
        <authorList>
            <person name="Buttet G.F."/>
            <person name="Murray A.M."/>
            <person name="Goris T."/>
            <person name="Burion M."/>
            <person name="Lin B."/>
            <person name="Rolle M."/>
            <person name="Maillard J."/>
        </authorList>
    </citation>
    <scope>NUCLEOTIDE SEQUENCE [LARGE SCALE GENOMIC DNA]</scope>
    <source>
        <strain evidence="8">SL2-1</strain>
    </source>
</reference>